<keyword evidence="2" id="KW-1185">Reference proteome</keyword>
<dbReference type="HOGENOM" id="CLU_2771293_0_0_3"/>
<gene>
    <name evidence="1" type="ORF">Mic7113_3186</name>
</gene>
<evidence type="ECO:0000313" key="1">
    <source>
        <dbReference type="EMBL" id="AFZ18926.1"/>
    </source>
</evidence>
<dbReference type="Proteomes" id="UP000010471">
    <property type="component" value="Chromosome"/>
</dbReference>
<dbReference type="RefSeq" id="WP_015183070.1">
    <property type="nucleotide sequence ID" value="NC_019738.1"/>
</dbReference>
<reference evidence="1 2" key="1">
    <citation type="submission" date="2012-06" db="EMBL/GenBank/DDBJ databases">
        <title>Finished chromosome of genome of Microcoleus sp. PCC 7113.</title>
        <authorList>
            <consortium name="US DOE Joint Genome Institute"/>
            <person name="Gugger M."/>
            <person name="Coursin T."/>
            <person name="Rippka R."/>
            <person name="Tandeau De Marsac N."/>
            <person name="Huntemann M."/>
            <person name="Wei C.-L."/>
            <person name="Han J."/>
            <person name="Detter J.C."/>
            <person name="Han C."/>
            <person name="Tapia R."/>
            <person name="Chen A."/>
            <person name="Kyrpides N."/>
            <person name="Mavromatis K."/>
            <person name="Markowitz V."/>
            <person name="Szeto E."/>
            <person name="Ivanova N."/>
            <person name="Pagani I."/>
            <person name="Pati A."/>
            <person name="Goodwin L."/>
            <person name="Nordberg H.P."/>
            <person name="Cantor M.N."/>
            <person name="Hua S.X."/>
            <person name="Woyke T."/>
            <person name="Kerfeld C.A."/>
        </authorList>
    </citation>
    <scope>NUCLEOTIDE SEQUENCE [LARGE SCALE GENOMIC DNA]</scope>
    <source>
        <strain evidence="1 2">PCC 7113</strain>
    </source>
</reference>
<organism evidence="1 2">
    <name type="scientific">Allocoleopsis franciscana PCC 7113</name>
    <dbReference type="NCBI Taxonomy" id="1173027"/>
    <lineage>
        <taxon>Bacteria</taxon>
        <taxon>Bacillati</taxon>
        <taxon>Cyanobacteriota</taxon>
        <taxon>Cyanophyceae</taxon>
        <taxon>Coleofasciculales</taxon>
        <taxon>Coleofasciculaceae</taxon>
        <taxon>Allocoleopsis</taxon>
        <taxon>Allocoleopsis franciscana</taxon>
    </lineage>
</organism>
<proteinExistence type="predicted"/>
<accession>K9WGI5</accession>
<dbReference type="AlphaFoldDB" id="K9WGI5"/>
<dbReference type="STRING" id="1173027.Mic7113_3186"/>
<evidence type="ECO:0000313" key="2">
    <source>
        <dbReference type="Proteomes" id="UP000010471"/>
    </source>
</evidence>
<dbReference type="KEGG" id="mic:Mic7113_3186"/>
<sequence>MTTYLERLSPWCLVRLLPKMQRLTVGRFRRWNDAHEHMRCSCSEDRRSHELGQANAKDFSFPPLISRRS</sequence>
<name>K9WGI5_9CYAN</name>
<protein>
    <submittedName>
        <fullName evidence="1">Uncharacterized protein</fullName>
    </submittedName>
</protein>
<dbReference type="EMBL" id="CP003630">
    <property type="protein sequence ID" value="AFZ18926.1"/>
    <property type="molecule type" value="Genomic_DNA"/>
</dbReference>